<gene>
    <name evidence="1" type="ORF">E1301_Tti023215</name>
</gene>
<protein>
    <submittedName>
        <fullName evidence="1">Uncharacterized protein</fullName>
    </submittedName>
</protein>
<proteinExistence type="predicted"/>
<dbReference type="PANTHER" id="PTHR31025">
    <property type="entry name" value="SI:CH211-196P9.1-RELATED"/>
    <property type="match status" value="1"/>
</dbReference>
<evidence type="ECO:0000313" key="1">
    <source>
        <dbReference type="EMBL" id="KAA0721602.1"/>
    </source>
</evidence>
<accession>A0A5A9PJ12</accession>
<evidence type="ECO:0000313" key="2">
    <source>
        <dbReference type="Proteomes" id="UP000324632"/>
    </source>
</evidence>
<dbReference type="EMBL" id="SOYY01000005">
    <property type="protein sequence ID" value="KAA0721602.1"/>
    <property type="molecule type" value="Genomic_DNA"/>
</dbReference>
<sequence>MNSNSFFPPVLEVKYSSPYHAELVCSAVEKGMVKPDFVSTEGNFRGTLYKKGFFLCLNNDESMKFGQIELVVMKENKDVYFLVTPHSSSYMPEYGLYKIGEAARDMVCINADQCLGCYPLPAYSLFAMKIVSLKHAMDDIATLIKEALPTCSTPETLQPILDALQNLGVETVEDMKLVQMDDLAGVLKPIQARNLLAHVNSEIIAICKKTSKKHLDQIARNMVQQYPKSLKDMIEDEMVESGHDSITKQLQCRVDNYKRNAILKKRNSTPANVTSIDPENKKKRLDLYGCSESDITSGKDMQVLKEEWPYLFSFVSMKKHFKLLTVVNINEAFDDAMTTKLAQVLDYFQSLPIEKSAIGAKDRAEIQASGGPSGAVLMLHSYFKEDQTKMFHIVDKTCIANEVETEHLPPTTCIIVCDGQPAGHYTATKPTTSESLAELMTEIIGEVW</sequence>
<organism evidence="1 2">
    <name type="scientific">Triplophysa tibetana</name>
    <dbReference type="NCBI Taxonomy" id="1572043"/>
    <lineage>
        <taxon>Eukaryota</taxon>
        <taxon>Metazoa</taxon>
        <taxon>Chordata</taxon>
        <taxon>Craniata</taxon>
        <taxon>Vertebrata</taxon>
        <taxon>Euteleostomi</taxon>
        <taxon>Actinopterygii</taxon>
        <taxon>Neopterygii</taxon>
        <taxon>Teleostei</taxon>
        <taxon>Ostariophysi</taxon>
        <taxon>Cypriniformes</taxon>
        <taxon>Nemacheilidae</taxon>
        <taxon>Triplophysa</taxon>
    </lineage>
</organism>
<keyword evidence="2" id="KW-1185">Reference proteome</keyword>
<dbReference type="Proteomes" id="UP000324632">
    <property type="component" value="Chromosome 5"/>
</dbReference>
<dbReference type="PANTHER" id="PTHR31025:SF22">
    <property type="entry name" value="IP13529P"/>
    <property type="match status" value="1"/>
</dbReference>
<reference evidence="1 2" key="1">
    <citation type="journal article" date="2019" name="Mol. Ecol. Resour.">
        <title>Chromosome-level genome assembly of Triplophysa tibetana, a fish adapted to the harsh high-altitude environment of the Tibetan Plateau.</title>
        <authorList>
            <person name="Yang X."/>
            <person name="Liu H."/>
            <person name="Ma Z."/>
            <person name="Zou Y."/>
            <person name="Zou M."/>
            <person name="Mao Y."/>
            <person name="Li X."/>
            <person name="Wang H."/>
            <person name="Chen T."/>
            <person name="Wang W."/>
            <person name="Yang R."/>
        </authorList>
    </citation>
    <scope>NUCLEOTIDE SEQUENCE [LARGE SCALE GENOMIC DNA]</scope>
    <source>
        <strain evidence="1">TTIB1903HZAU</strain>
        <tissue evidence="1">Muscle</tissue>
    </source>
</reference>
<name>A0A5A9PJ12_9TELE</name>
<comment type="caution">
    <text evidence="1">The sequence shown here is derived from an EMBL/GenBank/DDBJ whole genome shotgun (WGS) entry which is preliminary data.</text>
</comment>
<dbReference type="AlphaFoldDB" id="A0A5A9PJ12"/>